<dbReference type="VEuPathDB" id="FungiDB:SPRG_10679"/>
<feature type="compositionally biased region" description="Basic and acidic residues" evidence="1">
    <location>
        <begin position="1"/>
        <end position="13"/>
    </location>
</feature>
<evidence type="ECO:0000256" key="1">
    <source>
        <dbReference type="SAM" id="MobiDB-lite"/>
    </source>
</evidence>
<proteinExistence type="predicted"/>
<feature type="compositionally biased region" description="Basic and acidic residues" evidence="1">
    <location>
        <begin position="68"/>
        <end position="112"/>
    </location>
</feature>
<dbReference type="Proteomes" id="UP000030745">
    <property type="component" value="Unassembled WGS sequence"/>
</dbReference>
<feature type="region of interest" description="Disordered" evidence="1">
    <location>
        <begin position="1"/>
        <end position="112"/>
    </location>
</feature>
<gene>
    <name evidence="2" type="ORF">SPRG_10679</name>
</gene>
<dbReference type="PROSITE" id="PS50096">
    <property type="entry name" value="IQ"/>
    <property type="match status" value="1"/>
</dbReference>
<sequence length="182" mass="21278">MEDAAHRAKELARARAARKRYRETTDEKEERLAKGRLRMAKLRRSEGADEAARRREKNRARVAARRQLASDDEKEKWKQQARERARVRRESETPEQRNLRREHDRLRMQQKRAQTDEFKVSFSMYMADARSASCMDADNIVLDHDNVMGEKPSDTLAADDDDVALPPGLWGPPDKPFDNRTM</sequence>
<evidence type="ECO:0000313" key="3">
    <source>
        <dbReference type="Proteomes" id="UP000030745"/>
    </source>
</evidence>
<feature type="compositionally biased region" description="Basic and acidic residues" evidence="1">
    <location>
        <begin position="43"/>
        <end position="53"/>
    </location>
</feature>
<feature type="compositionally biased region" description="Basic residues" evidence="1">
    <location>
        <begin position="54"/>
        <end position="64"/>
    </location>
</feature>
<dbReference type="STRING" id="695850.A0A067CAY1"/>
<dbReference type="OrthoDB" id="10456639at2759"/>
<organism evidence="2 3">
    <name type="scientific">Saprolegnia parasitica (strain CBS 223.65)</name>
    <dbReference type="NCBI Taxonomy" id="695850"/>
    <lineage>
        <taxon>Eukaryota</taxon>
        <taxon>Sar</taxon>
        <taxon>Stramenopiles</taxon>
        <taxon>Oomycota</taxon>
        <taxon>Saprolegniomycetes</taxon>
        <taxon>Saprolegniales</taxon>
        <taxon>Saprolegniaceae</taxon>
        <taxon>Saprolegnia</taxon>
    </lineage>
</organism>
<dbReference type="AlphaFoldDB" id="A0A067CAY1"/>
<dbReference type="EMBL" id="KK583247">
    <property type="protein sequence ID" value="KDO23982.1"/>
    <property type="molecule type" value="Genomic_DNA"/>
</dbReference>
<accession>A0A067CAY1</accession>
<feature type="region of interest" description="Disordered" evidence="1">
    <location>
        <begin position="146"/>
        <end position="182"/>
    </location>
</feature>
<keyword evidence="3" id="KW-1185">Reference proteome</keyword>
<dbReference type="RefSeq" id="XP_012205303.1">
    <property type="nucleotide sequence ID" value="XM_012349913.1"/>
</dbReference>
<protein>
    <submittedName>
        <fullName evidence="2">Uncharacterized protein</fullName>
    </submittedName>
</protein>
<dbReference type="KEGG" id="spar:SPRG_10679"/>
<reference evidence="2 3" key="1">
    <citation type="journal article" date="2013" name="PLoS Genet.">
        <title>Distinctive expansion of potential virulence genes in the genome of the oomycete fish pathogen Saprolegnia parasitica.</title>
        <authorList>
            <person name="Jiang R.H."/>
            <person name="de Bruijn I."/>
            <person name="Haas B.J."/>
            <person name="Belmonte R."/>
            <person name="Lobach L."/>
            <person name="Christie J."/>
            <person name="van den Ackerveken G."/>
            <person name="Bottin A."/>
            <person name="Bulone V."/>
            <person name="Diaz-Moreno S.M."/>
            <person name="Dumas B."/>
            <person name="Fan L."/>
            <person name="Gaulin E."/>
            <person name="Govers F."/>
            <person name="Grenville-Briggs L.J."/>
            <person name="Horner N.R."/>
            <person name="Levin J.Z."/>
            <person name="Mammella M."/>
            <person name="Meijer H.J."/>
            <person name="Morris P."/>
            <person name="Nusbaum C."/>
            <person name="Oome S."/>
            <person name="Phillips A.J."/>
            <person name="van Rooyen D."/>
            <person name="Rzeszutek E."/>
            <person name="Saraiva M."/>
            <person name="Secombes C.J."/>
            <person name="Seidl M.F."/>
            <person name="Snel B."/>
            <person name="Stassen J.H."/>
            <person name="Sykes S."/>
            <person name="Tripathy S."/>
            <person name="van den Berg H."/>
            <person name="Vega-Arreguin J.C."/>
            <person name="Wawra S."/>
            <person name="Young S.K."/>
            <person name="Zeng Q."/>
            <person name="Dieguez-Uribeondo J."/>
            <person name="Russ C."/>
            <person name="Tyler B.M."/>
            <person name="van West P."/>
        </authorList>
    </citation>
    <scope>NUCLEOTIDE SEQUENCE [LARGE SCALE GENOMIC DNA]</scope>
    <source>
        <strain evidence="2 3">CBS 223.65</strain>
    </source>
</reference>
<dbReference type="OMA" id="MYMADAR"/>
<feature type="compositionally biased region" description="Basic and acidic residues" evidence="1">
    <location>
        <begin position="22"/>
        <end position="33"/>
    </location>
</feature>
<evidence type="ECO:0000313" key="2">
    <source>
        <dbReference type="EMBL" id="KDO23982.1"/>
    </source>
</evidence>
<name>A0A067CAY1_SAPPC</name>
<dbReference type="GeneID" id="24132777"/>